<dbReference type="GO" id="GO:0016020">
    <property type="term" value="C:membrane"/>
    <property type="evidence" value="ECO:0007669"/>
    <property type="project" value="InterPro"/>
</dbReference>
<dbReference type="EMBL" id="CP017111">
    <property type="protein sequence ID" value="AOO65862.1"/>
    <property type="molecule type" value="Genomic_DNA"/>
</dbReference>
<evidence type="ECO:0000313" key="6">
    <source>
        <dbReference type="Proteomes" id="UP000094609"/>
    </source>
</evidence>
<keyword evidence="2" id="KW-0813">Transport</keyword>
<dbReference type="Gene3D" id="2.40.160.10">
    <property type="entry name" value="Porin"/>
    <property type="match status" value="1"/>
</dbReference>
<dbReference type="KEGG" id="shal:SHALO_2097"/>
<comment type="similarity">
    <text evidence="1">Belongs to the outer membrane porin (Opr) (TC 1.B.25) family.</text>
</comment>
<evidence type="ECO:0000256" key="2">
    <source>
        <dbReference type="ARBA" id="ARBA00022448"/>
    </source>
</evidence>
<dbReference type="AlphaFoldDB" id="A0A1D7TLK4"/>
<name>A0A1D7TLK4_9BACT</name>
<dbReference type="RefSeq" id="WP_069478489.1">
    <property type="nucleotide sequence ID" value="NZ_CP017111.1"/>
</dbReference>
<proteinExistence type="inferred from homology"/>
<dbReference type="PATRIC" id="fig|1193502.14.peg.2125"/>
<evidence type="ECO:0000256" key="3">
    <source>
        <dbReference type="ARBA" id="ARBA00022729"/>
    </source>
</evidence>
<feature type="chain" id="PRO_5009099542" evidence="4">
    <location>
        <begin position="23"/>
        <end position="396"/>
    </location>
</feature>
<dbReference type="Pfam" id="PF03573">
    <property type="entry name" value="OprD"/>
    <property type="match status" value="1"/>
</dbReference>
<feature type="signal peptide" evidence="4">
    <location>
        <begin position="1"/>
        <end position="22"/>
    </location>
</feature>
<accession>A0A1D7TLK4</accession>
<sequence>MKLARLSLAAIAVVGLTSSSFAADTLADAFKNGKITGELKAFYFDRDTGDNVASVGAGDASIFVTGVMLNYVTDSLMGFKFGTTVQSSSAPFASDDAKDVFAKDMYGSGAVLSEAYLEYTFAKTTAKIGRQFISSPLVASSGSRVIKDSFEGATLINTDLPNTTLGFGYVDKWQARTNQGWAPKSTGMADFKQVGDGAYTLFAINKSIPGLMLSGAWAGIEEFSAGEDLDLYRFEARYDGKATDFTYNLGAQYFSTQYSGVTKDADGYALKAGVGVGSIDAYVAYSKISDDGKVKYGLGYGADTLYTQSPIISDNYEPGTEAYAIDVAYKFNADAKIGVDYTQTDDPARGDLSYSAVYGSYAFSGALKGLNILVQYEKEGKDGNDEELRVKTSYKF</sequence>
<dbReference type="STRING" id="1193502.SHALO_2097"/>
<keyword evidence="6" id="KW-1185">Reference proteome</keyword>
<keyword evidence="3 4" id="KW-0732">Signal</keyword>
<evidence type="ECO:0000256" key="1">
    <source>
        <dbReference type="ARBA" id="ARBA00009075"/>
    </source>
</evidence>
<protein>
    <submittedName>
        <fullName evidence="5">Outer membrane porin</fullName>
    </submittedName>
</protein>
<gene>
    <name evidence="5" type="ORF">SHALO_2097</name>
</gene>
<evidence type="ECO:0000256" key="4">
    <source>
        <dbReference type="SAM" id="SignalP"/>
    </source>
</evidence>
<dbReference type="InterPro" id="IPR005318">
    <property type="entry name" value="OM_porin_bac"/>
</dbReference>
<evidence type="ECO:0000313" key="5">
    <source>
        <dbReference type="EMBL" id="AOO65862.1"/>
    </source>
</evidence>
<reference evidence="6" key="1">
    <citation type="submission" date="2016-08" db="EMBL/GenBank/DDBJ databases">
        <title>Complete genome sequence of the organohalide-respiring Epsilonproteobacterium Sulfurospirillum halorespirans.</title>
        <authorList>
            <person name="Goris T."/>
            <person name="Zimmermann J."/>
            <person name="Schenz B."/>
            <person name="Lemos M."/>
            <person name="Hackermueller J."/>
            <person name="Diekert G."/>
        </authorList>
    </citation>
    <scope>NUCLEOTIDE SEQUENCE [LARGE SCALE GENOMIC DNA]</scope>
    <source>
        <strain>DSM 13726</strain>
        <strain evidence="6">PCE-M2</strain>
    </source>
</reference>
<organism evidence="5 6">
    <name type="scientific">Sulfurospirillum halorespirans DSM 13726</name>
    <dbReference type="NCBI Taxonomy" id="1193502"/>
    <lineage>
        <taxon>Bacteria</taxon>
        <taxon>Pseudomonadati</taxon>
        <taxon>Campylobacterota</taxon>
        <taxon>Epsilonproteobacteria</taxon>
        <taxon>Campylobacterales</taxon>
        <taxon>Sulfurospirillaceae</taxon>
        <taxon>Sulfurospirillum</taxon>
    </lineage>
</organism>
<dbReference type="Proteomes" id="UP000094609">
    <property type="component" value="Chromosome"/>
</dbReference>
<dbReference type="InterPro" id="IPR023614">
    <property type="entry name" value="Porin_dom_sf"/>
</dbReference>